<reference evidence="1" key="2">
    <citation type="submission" date="2023-05" db="EMBL/GenBank/DDBJ databases">
        <authorList>
            <person name="Schelkunov M.I."/>
        </authorList>
    </citation>
    <scope>NUCLEOTIDE SEQUENCE</scope>
    <source>
        <strain evidence="1">Hsosn_3</strain>
        <tissue evidence="1">Leaf</tissue>
    </source>
</reference>
<accession>A0AAD8JJ61</accession>
<dbReference type="EMBL" id="JAUIZM010000001">
    <property type="protein sequence ID" value="KAK1404738.1"/>
    <property type="molecule type" value="Genomic_DNA"/>
</dbReference>
<dbReference type="PANTHER" id="PTHR47474:SF1">
    <property type="entry name" value="TYROSINE-PROTEIN PHOSPHATASE RLPH2"/>
    <property type="match status" value="1"/>
</dbReference>
<evidence type="ECO:0000313" key="2">
    <source>
        <dbReference type="Proteomes" id="UP001237642"/>
    </source>
</evidence>
<dbReference type="Proteomes" id="UP001237642">
    <property type="component" value="Unassembled WGS sequence"/>
</dbReference>
<dbReference type="PANTHER" id="PTHR47474">
    <property type="entry name" value="TYROSINE-PROTEIN PHOSPHATASE RLPH2"/>
    <property type="match status" value="1"/>
</dbReference>
<protein>
    <submittedName>
        <fullName evidence="1">Serine/threonine-protein phosphatase PP1-2</fullName>
    </submittedName>
</protein>
<reference evidence="1" key="1">
    <citation type="submission" date="2023-02" db="EMBL/GenBank/DDBJ databases">
        <title>Genome of toxic invasive species Heracleum sosnowskyi carries increased number of genes despite the absence of recent whole-genome duplications.</title>
        <authorList>
            <person name="Schelkunov M."/>
            <person name="Shtratnikova V."/>
            <person name="Makarenko M."/>
            <person name="Klepikova A."/>
            <person name="Omelchenko D."/>
            <person name="Novikova G."/>
            <person name="Obukhova E."/>
            <person name="Bogdanov V."/>
            <person name="Penin A."/>
            <person name="Logacheva M."/>
        </authorList>
    </citation>
    <scope>NUCLEOTIDE SEQUENCE</scope>
    <source>
        <strain evidence="1">Hsosn_3</strain>
        <tissue evidence="1">Leaf</tissue>
    </source>
</reference>
<dbReference type="Gene3D" id="3.60.21.10">
    <property type="match status" value="1"/>
</dbReference>
<organism evidence="1 2">
    <name type="scientific">Heracleum sosnowskyi</name>
    <dbReference type="NCBI Taxonomy" id="360622"/>
    <lineage>
        <taxon>Eukaryota</taxon>
        <taxon>Viridiplantae</taxon>
        <taxon>Streptophyta</taxon>
        <taxon>Embryophyta</taxon>
        <taxon>Tracheophyta</taxon>
        <taxon>Spermatophyta</taxon>
        <taxon>Magnoliopsida</taxon>
        <taxon>eudicotyledons</taxon>
        <taxon>Gunneridae</taxon>
        <taxon>Pentapetalae</taxon>
        <taxon>asterids</taxon>
        <taxon>campanulids</taxon>
        <taxon>Apiales</taxon>
        <taxon>Apiaceae</taxon>
        <taxon>Apioideae</taxon>
        <taxon>apioid superclade</taxon>
        <taxon>Tordylieae</taxon>
        <taxon>Tordyliinae</taxon>
        <taxon>Heracleum</taxon>
    </lineage>
</organism>
<proteinExistence type="predicted"/>
<evidence type="ECO:0000313" key="1">
    <source>
        <dbReference type="EMBL" id="KAK1404738.1"/>
    </source>
</evidence>
<gene>
    <name evidence="1" type="ORF">POM88_004343</name>
</gene>
<dbReference type="SUPFAM" id="SSF56300">
    <property type="entry name" value="Metallo-dependent phosphatases"/>
    <property type="match status" value="1"/>
</dbReference>
<comment type="caution">
    <text evidence="1">The sequence shown here is derived from an EMBL/GenBank/DDBJ whole genome shotgun (WGS) entry which is preliminary data.</text>
</comment>
<name>A0AAD8JJ61_9APIA</name>
<dbReference type="InterPro" id="IPR029052">
    <property type="entry name" value="Metallo-depent_PP-like"/>
</dbReference>
<sequence>METPASIPNKHRIVCCIGDIHGHITKLQNLWSKYPKQTHVFLSGNHDLAFAGFLGVLPEPANGSKFSDTWSEYQMYEEKEGWYKEEGCERMHVQARKWGGKMSGFDSKGNAFMGSVYDAGPTFQSYGVPHGSRPDLIEAVPPEHKKFLAGLVWVRQDNVWVETEEGMKQVKLIAVHAGLEKNRGVEEQVAYLKARDTSIPKDLTNAPTILVSGHHGKLHTQGLGLIIDESGGQEHNPIAAIVLPSMTIVRDTHLLN</sequence>
<keyword evidence="2" id="KW-1185">Reference proteome</keyword>
<dbReference type="AlphaFoldDB" id="A0AAD8JJ61"/>